<evidence type="ECO:0000313" key="4">
    <source>
        <dbReference type="EMBL" id="TRY00352.1"/>
    </source>
</evidence>
<accession>A0A553IJK0</accession>
<dbReference type="PANTHER" id="PTHR10302">
    <property type="entry name" value="SINGLE-STRANDED DNA-BINDING PROTEIN"/>
    <property type="match status" value="1"/>
</dbReference>
<dbReference type="PIRSF" id="PIRSF002070">
    <property type="entry name" value="SSB"/>
    <property type="match status" value="1"/>
</dbReference>
<dbReference type="SUPFAM" id="SSF50249">
    <property type="entry name" value="Nucleic acid-binding proteins"/>
    <property type="match status" value="1"/>
</dbReference>
<dbReference type="GO" id="GO:0009295">
    <property type="term" value="C:nucleoid"/>
    <property type="evidence" value="ECO:0007669"/>
    <property type="project" value="TreeGrafter"/>
</dbReference>
<organism evidence="4 5">
    <name type="scientific">Acholeplasma laidlawii</name>
    <dbReference type="NCBI Taxonomy" id="2148"/>
    <lineage>
        <taxon>Bacteria</taxon>
        <taxon>Bacillati</taxon>
        <taxon>Mycoplasmatota</taxon>
        <taxon>Mollicutes</taxon>
        <taxon>Acholeplasmatales</taxon>
        <taxon>Acholeplasmataceae</taxon>
        <taxon>Acholeplasma</taxon>
    </lineage>
</organism>
<dbReference type="InterPro" id="IPR011344">
    <property type="entry name" value="ssDNA-bd"/>
</dbReference>
<feature type="short sequence motif" description="Important for interaction with partner proteins" evidence="2">
    <location>
        <begin position="143"/>
        <end position="148"/>
    </location>
</feature>
<dbReference type="AlphaFoldDB" id="A0A553IJK0"/>
<keyword evidence="2" id="KW-0235">DNA replication</keyword>
<dbReference type="PROSITE" id="PS50935">
    <property type="entry name" value="SSB"/>
    <property type="match status" value="1"/>
</dbReference>
<gene>
    <name evidence="4" type="primary">ssb</name>
    <name evidence="4" type="ORF">FNV44_04690</name>
</gene>
<keyword evidence="1 2" id="KW-0238">DNA-binding</keyword>
<dbReference type="NCBIfam" id="TIGR00621">
    <property type="entry name" value="ssb"/>
    <property type="match status" value="1"/>
</dbReference>
<dbReference type="HAMAP" id="MF_00984">
    <property type="entry name" value="SSB"/>
    <property type="match status" value="1"/>
</dbReference>
<dbReference type="InterPro" id="IPR000424">
    <property type="entry name" value="Primosome_PriB/ssb"/>
</dbReference>
<comment type="caution">
    <text evidence="2">Lacks conserved residue(s) required for the propagation of feature annotation.</text>
</comment>
<dbReference type="InterPro" id="IPR012340">
    <property type="entry name" value="NA-bd_OB-fold"/>
</dbReference>
<dbReference type="Proteomes" id="UP000315938">
    <property type="component" value="Unassembled WGS sequence"/>
</dbReference>
<dbReference type="GO" id="GO:0006281">
    <property type="term" value="P:DNA repair"/>
    <property type="evidence" value="ECO:0007669"/>
    <property type="project" value="UniProtKB-UniRule"/>
</dbReference>
<evidence type="ECO:0000256" key="2">
    <source>
        <dbReference type="HAMAP-Rule" id="MF_00984"/>
    </source>
</evidence>
<keyword evidence="2" id="KW-0233">DNA recombination</keyword>
<keyword evidence="2" id="KW-0234">DNA repair</keyword>
<dbReference type="PANTHER" id="PTHR10302:SF27">
    <property type="entry name" value="SINGLE-STRANDED DNA-BINDING PROTEIN"/>
    <property type="match status" value="1"/>
</dbReference>
<sequence length="148" mass="16630">MINRVVLVGRITKDVDHRVTTSGASVVSFTLAVNRNFTSASGEREADFINCVTWRASADFMKNYVKKGNLLAVDGRMQTRNYEDNDGRTVYITEVVADSVQLLESRSSNQSDNSGQYRNKYEANQSNDAQDELYESTKNLIADDDLPF</sequence>
<dbReference type="GO" id="GO:0006310">
    <property type="term" value="P:DNA recombination"/>
    <property type="evidence" value="ECO:0007669"/>
    <property type="project" value="UniProtKB-UniRule"/>
</dbReference>
<dbReference type="CDD" id="cd04496">
    <property type="entry name" value="SSB_OBF"/>
    <property type="match status" value="1"/>
</dbReference>
<reference evidence="4 5" key="1">
    <citation type="submission" date="2019-07" db="EMBL/GenBank/DDBJ databases">
        <title>Genome sequence of Acholeplasma laidlawii strain with increased resistance to erythromycin.</title>
        <authorList>
            <person name="Medvedeva E.S."/>
            <person name="Baranova N.B."/>
            <person name="Siniagina M.N."/>
            <person name="Mouzykantov A."/>
            <person name="Chernova O.A."/>
            <person name="Chernov V.M."/>
        </authorList>
    </citation>
    <scope>NUCLEOTIDE SEQUENCE [LARGE SCALE GENOMIC DNA]</scope>
    <source>
        <strain evidence="4 5">PG8REry</strain>
    </source>
</reference>
<keyword evidence="2" id="KW-0227">DNA damage</keyword>
<name>A0A553IJK0_ACHLA</name>
<dbReference type="GO" id="GO:0006260">
    <property type="term" value="P:DNA replication"/>
    <property type="evidence" value="ECO:0007669"/>
    <property type="project" value="UniProtKB-UniRule"/>
</dbReference>
<dbReference type="GO" id="GO:0003697">
    <property type="term" value="F:single-stranded DNA binding"/>
    <property type="evidence" value="ECO:0007669"/>
    <property type="project" value="UniProtKB-UniRule"/>
</dbReference>
<comment type="subunit">
    <text evidence="2">Homotetramer.</text>
</comment>
<dbReference type="OMA" id="FLRCNVW"/>
<comment type="function">
    <text evidence="2">Plays an important role in DNA replication, recombination and repair. Binds to ssDNA and to an array of partner proteins to recruit them to their sites of action during DNA metabolism.</text>
</comment>
<evidence type="ECO:0000313" key="5">
    <source>
        <dbReference type="Proteomes" id="UP000315938"/>
    </source>
</evidence>
<dbReference type="RefSeq" id="WP_012242151.1">
    <property type="nucleotide sequence ID" value="NZ_CP103951.1"/>
</dbReference>
<comment type="caution">
    <text evidence="4">The sequence shown here is derived from an EMBL/GenBank/DDBJ whole genome shotgun (WGS) entry which is preliminary data.</text>
</comment>
<dbReference type="Pfam" id="PF00436">
    <property type="entry name" value="SSB"/>
    <property type="match status" value="1"/>
</dbReference>
<dbReference type="Gene3D" id="2.40.50.140">
    <property type="entry name" value="Nucleic acid-binding proteins"/>
    <property type="match status" value="1"/>
</dbReference>
<evidence type="ECO:0000256" key="1">
    <source>
        <dbReference type="ARBA" id="ARBA00023125"/>
    </source>
</evidence>
<proteinExistence type="inferred from homology"/>
<dbReference type="EMBL" id="VKID01000001">
    <property type="protein sequence ID" value="TRY00352.1"/>
    <property type="molecule type" value="Genomic_DNA"/>
</dbReference>
<dbReference type="GeneID" id="41338385"/>
<evidence type="ECO:0000256" key="3">
    <source>
        <dbReference type="PIRNR" id="PIRNR002070"/>
    </source>
</evidence>
<protein>
    <recommendedName>
        <fullName evidence="2 3">Single-stranded DNA-binding protein</fullName>
        <shortName evidence="2">SSB</shortName>
    </recommendedName>
</protein>